<keyword evidence="7" id="KW-0119">Carbohydrate metabolism</keyword>
<evidence type="ECO:0000256" key="5">
    <source>
        <dbReference type="ARBA" id="ARBA00023001"/>
    </source>
</evidence>
<feature type="region of interest" description="Disordered" evidence="11">
    <location>
        <begin position="1592"/>
        <end position="1621"/>
    </location>
</feature>
<evidence type="ECO:0000313" key="14">
    <source>
        <dbReference type="EMBL" id="CAE8710808.1"/>
    </source>
</evidence>
<dbReference type="PANTHER" id="PTHR33753">
    <property type="entry name" value="1,4-BETA-D-GLUCAN CELLOBIOHYDROLASE B"/>
    <property type="match status" value="1"/>
</dbReference>
<keyword evidence="12" id="KW-0472">Membrane</keyword>
<keyword evidence="5" id="KW-0136">Cellulose degradation</keyword>
<gene>
    <name evidence="14" type="ORF">PGLA2088_LOCUS36146</name>
</gene>
<evidence type="ECO:0000259" key="13">
    <source>
        <dbReference type="PROSITE" id="PS50103"/>
    </source>
</evidence>
<keyword evidence="4" id="KW-0378">Hydrolase</keyword>
<keyword evidence="10" id="KW-0479">Metal-binding</keyword>
<dbReference type="SUPFAM" id="SSF49899">
    <property type="entry name" value="Concanavalin A-like lectins/glucanases"/>
    <property type="match status" value="1"/>
</dbReference>
<feature type="transmembrane region" description="Helical" evidence="12">
    <location>
        <begin position="368"/>
        <end position="385"/>
    </location>
</feature>
<keyword evidence="10" id="KW-0863">Zinc-finger</keyword>
<keyword evidence="9" id="KW-0624">Polysaccharide degradation</keyword>
<feature type="compositionally biased region" description="Low complexity" evidence="11">
    <location>
        <begin position="481"/>
        <end position="492"/>
    </location>
</feature>
<dbReference type="InterPro" id="IPR013320">
    <property type="entry name" value="ConA-like_dom_sf"/>
</dbReference>
<keyword evidence="12" id="KW-0812">Transmembrane</keyword>
<evidence type="ECO:0000256" key="2">
    <source>
        <dbReference type="ARBA" id="ARBA00006044"/>
    </source>
</evidence>
<dbReference type="Pfam" id="PF00840">
    <property type="entry name" value="Glyco_hydro_7"/>
    <property type="match status" value="1"/>
</dbReference>
<keyword evidence="6" id="KW-0325">Glycoprotein</keyword>
<dbReference type="PROSITE" id="PS50103">
    <property type="entry name" value="ZF_C3H1"/>
    <property type="match status" value="1"/>
</dbReference>
<evidence type="ECO:0000256" key="7">
    <source>
        <dbReference type="ARBA" id="ARBA00023277"/>
    </source>
</evidence>
<evidence type="ECO:0000256" key="9">
    <source>
        <dbReference type="ARBA" id="ARBA00023326"/>
    </source>
</evidence>
<organism evidence="14 15">
    <name type="scientific">Polarella glacialis</name>
    <name type="common">Dinoflagellate</name>
    <dbReference type="NCBI Taxonomy" id="89957"/>
    <lineage>
        <taxon>Eukaryota</taxon>
        <taxon>Sar</taxon>
        <taxon>Alveolata</taxon>
        <taxon>Dinophyceae</taxon>
        <taxon>Suessiales</taxon>
        <taxon>Suessiaceae</taxon>
        <taxon>Polarella</taxon>
    </lineage>
</organism>
<evidence type="ECO:0000256" key="12">
    <source>
        <dbReference type="SAM" id="Phobius"/>
    </source>
</evidence>
<dbReference type="Gene3D" id="2.70.100.10">
    <property type="entry name" value="Glycoside hydrolase, family 7, domain"/>
    <property type="match status" value="1"/>
</dbReference>
<name>A0A813KUK6_POLGL</name>
<feature type="compositionally biased region" description="Gly residues" evidence="11">
    <location>
        <begin position="493"/>
        <end position="503"/>
    </location>
</feature>
<dbReference type="PANTHER" id="PTHR33753:SF1">
    <property type="entry name" value="ENDO-BETA-1,4-GLUCANASE CELB"/>
    <property type="match status" value="1"/>
</dbReference>
<comment type="caution">
    <text evidence="14">The sequence shown here is derived from an EMBL/GenBank/DDBJ whole genome shotgun (WGS) entry which is preliminary data.</text>
</comment>
<keyword evidence="12" id="KW-1133">Transmembrane helix</keyword>
<dbReference type="EMBL" id="CAJNNW010032041">
    <property type="protein sequence ID" value="CAE8710808.1"/>
    <property type="molecule type" value="Genomic_DNA"/>
</dbReference>
<dbReference type="EC" id="3.2.1.4" evidence="3"/>
<comment type="catalytic activity">
    <reaction evidence="1">
        <text>Endohydrolysis of (1-&gt;4)-beta-D-glucosidic linkages in cellulose, lichenin and cereal beta-D-glucans.</text>
        <dbReference type="EC" id="3.2.1.4"/>
    </reaction>
</comment>
<feature type="domain" description="C3H1-type" evidence="13">
    <location>
        <begin position="1155"/>
        <end position="1183"/>
    </location>
</feature>
<sequence>MAEAEAVAISTSLVYVGDGQNGYDPRHLGRVVVVDQSGRVLLDAHVQPRSKLLDTRQGPTSRGSVQRTYVRKRVTVWGLFQPRSHVKTALAGAGGGAGPGPVGVTLALLASSATWWRNPPEAMSDTSDASELTPEAVDPVEPDRFGLQWQGASHGSPGGASAWLLTLPAAGRIILLTAEGVIEGGVALSGRGVTGGRAITLDSSTVRTHPPRLFERLNGTEGKVHLCRSLPCTRLHLSSDTGNYRSPLVHATAFARCPESDPASQLDLGAVWTECRTSAPTPALLDVSIETALPPMAATVAEATPAEEAQGSDRPPTPRMSWFMDHAFDTTAAQAWYSKVAAKLKWTSQVPQGDHDAQIMRRLSAPKVAFSVLAVVCLVAYSSLFPGPVPGGVLGSALYYAAKTAIIFASWMWHLGATFVGPFVSSLVIGSVGAWCAMSSGIITAFSVGSAVFANVFSRAASAAGHAFGAAAGSAGGGAGASSSSGSVPPSGSAGGQAPGGARPGIATTPEPAPAGGSCPCGAPGVKWSTEAGPQQLAQWCASQSTELLPLLRVDAEQFVPPSGCAPVVDGCVGVCRLHHKVYKQTRWNCKCVFPETCLELGRPVKEYLLPGSPTVGMICMKHVVSALRTQDTLPEWVSRVRASVKDATSLQAACDGADGRPGLEGIVADLADEWNMRLAAAWERVASQCPHEWVRQLASRFGDTPVPRSDAPAPPPLLRSEAPVWSPFAGPEKHSGLGLCGPEWQPPPASHDLTSRSMFHGSIIPQDDAPQHPRLAGMMGLYGSGTVPLGPQDHSWNPVPQAGSMPPSKQAWDPYRDPNGLASLGGGSVYHSPPIANRGMSSDRWVPLTPLRGVLAPIRTRTIPVHGLASAIGSLQQVLSKGNDDVVRQLERSNRTDEARGGDRHTLSGITREDELLKFALGGCDTQPIALCPGETGKNWIRSMRTAVLERRSDLIKVDCPVKIDFYVALAVALCSWGIPEDGESPKVYLDAKDFPALGADELQRWRAPSGLGLSVACFRPRPADYFVQRIFSNLLCRYLTEWRQIVRNVIRMSGHEDPNKGHIRRICQTLGPDGAPVVQPPKVFALEDPEGHFQKVIYARMQRNVHQALWANAYELGNSKPGARIGGDAAYPQGPKVAPQITRLATKHTDVGKSGLKKCWKFNSHMGCPDGKDCTRAHEHISPDSLHPSIRVVMAQFGGHRKIPVISPEALPGYVAAQTDQMRADLDAHRNDGIADAAAAAKAKAKAKAKAAATPNPAQVAAAAAAAATAAAAAKAKSKAKAKAAAKARVAGPEPASIFWILGDRVDHLCLDCGGPWPGSARAGLRGRVHRANLKSCLGPGLGALVCTSFCNNRYFASFRASAIARLGREDPGSASRRKIHQQRPARGWRRARAAGAEPLAAGGRFPIEQKPGSHDFGLMRLVGVQWLKRCQWRRQLPEAREAVLRAAWWSCPHAAVSSQGVVAWAAAHLQVPGGPEVKEPGSVFLADDSVEHSILVERMLQPIFLQVPRNSHAERRALVAVLRWALAACAQGGAEKTPLEGIIGWTRLYASHYLCISCLAVVAQFARLLPRVTLEVGFDNAWTSWREREKPESSEVQPAVVQGSREERELGDSSEDDPEWGRAAGTLWAGCWMLDAECLWIWAFYVYMNMLSGQQLSGQQRPLQSPVVTMAKMALSLALGLLELALLSAVLSAQKIGTHVAEQHPEMPLWTCSALGDCTKETLTVVMDSNWRWIHDGQYTNCFKDGAWDAMLCPDPDTCSSNCHLEGASTQEYASTYGVHVVSDGLMLDFVTATQYGENYGSRLYMMEDAATYKMFHLKNREFTFTADSSQLHCGMNGAVYFVEMQADGGLAKSSGKNEAGAAYGTGYCDAQCPHDLKFIEGEANIIDWNSTSNPPVGHYGACCAEMDIWEANSRATAYTPHPCDITGLERCEGVACGDKNERYDGVCDKDGCDFNSWRLGDREFFGNDGTFRVNSAKPVTLVTQFITHDGTDSGDLVDIRRFYVQDGKVIQNSEASMAGVTGDSVTDQLCADLKSASGDTNDFERKGGLKVMGEALDRGMVLVFSLWDDSVSDMLWLDSDFPATANPTDPGVSRGPCDTTSGKPKFLRATYPEASVTFSQVKVGAIGSTESANRRLGELVV</sequence>
<comment type="similarity">
    <text evidence="2">Belongs to the glycosyl hydrolase 7 (cellulase C) family.</text>
</comment>
<keyword evidence="10" id="KW-0862">Zinc</keyword>
<dbReference type="GO" id="GO:0008810">
    <property type="term" value="F:cellulase activity"/>
    <property type="evidence" value="ECO:0007669"/>
    <property type="project" value="UniProtKB-EC"/>
</dbReference>
<dbReference type="Proteomes" id="UP000626109">
    <property type="component" value="Unassembled WGS sequence"/>
</dbReference>
<dbReference type="GO" id="GO:0030245">
    <property type="term" value="P:cellulose catabolic process"/>
    <property type="evidence" value="ECO:0007669"/>
    <property type="project" value="UniProtKB-KW"/>
</dbReference>
<dbReference type="InterPro" id="IPR000571">
    <property type="entry name" value="Znf_CCCH"/>
</dbReference>
<evidence type="ECO:0000256" key="1">
    <source>
        <dbReference type="ARBA" id="ARBA00000966"/>
    </source>
</evidence>
<dbReference type="InterPro" id="IPR037019">
    <property type="entry name" value="Glyco_hydro_7_sf"/>
</dbReference>
<reference evidence="14" key="1">
    <citation type="submission" date="2021-02" db="EMBL/GenBank/DDBJ databases">
        <authorList>
            <person name="Dougan E. K."/>
            <person name="Rhodes N."/>
            <person name="Thang M."/>
            <person name="Chan C."/>
        </authorList>
    </citation>
    <scope>NUCLEOTIDE SEQUENCE</scope>
</reference>
<feature type="transmembrane region" description="Helical" evidence="12">
    <location>
        <begin position="427"/>
        <end position="453"/>
    </location>
</feature>
<dbReference type="PRINTS" id="PR00734">
    <property type="entry name" value="GLHYDRLASE7"/>
</dbReference>
<proteinExistence type="inferred from homology"/>
<feature type="zinc finger region" description="C3H1-type" evidence="10">
    <location>
        <begin position="1155"/>
        <end position="1183"/>
    </location>
</feature>
<evidence type="ECO:0000313" key="15">
    <source>
        <dbReference type="Proteomes" id="UP000626109"/>
    </source>
</evidence>
<dbReference type="CDD" id="cd07999">
    <property type="entry name" value="GH7_CBH_EG"/>
    <property type="match status" value="1"/>
</dbReference>
<feature type="region of interest" description="Disordered" evidence="11">
    <location>
        <begin position="479"/>
        <end position="509"/>
    </location>
</feature>
<evidence type="ECO:0000256" key="10">
    <source>
        <dbReference type="PROSITE-ProRule" id="PRU00723"/>
    </source>
</evidence>
<evidence type="ECO:0000256" key="3">
    <source>
        <dbReference type="ARBA" id="ARBA00012601"/>
    </source>
</evidence>
<evidence type="ECO:0000256" key="4">
    <source>
        <dbReference type="ARBA" id="ARBA00022801"/>
    </source>
</evidence>
<keyword evidence="8" id="KW-0326">Glycosidase</keyword>
<dbReference type="InterPro" id="IPR001722">
    <property type="entry name" value="Glyco_hydro_7"/>
</dbReference>
<evidence type="ECO:0000256" key="8">
    <source>
        <dbReference type="ARBA" id="ARBA00023295"/>
    </source>
</evidence>
<dbReference type="GO" id="GO:0008270">
    <property type="term" value="F:zinc ion binding"/>
    <property type="evidence" value="ECO:0007669"/>
    <property type="project" value="UniProtKB-KW"/>
</dbReference>
<evidence type="ECO:0000256" key="11">
    <source>
        <dbReference type="SAM" id="MobiDB-lite"/>
    </source>
</evidence>
<accession>A0A813KUK6</accession>
<evidence type="ECO:0000256" key="6">
    <source>
        <dbReference type="ARBA" id="ARBA00023180"/>
    </source>
</evidence>
<protein>
    <recommendedName>
        <fullName evidence="3">cellulase</fullName>
        <ecNumber evidence="3">3.2.1.4</ecNumber>
    </recommendedName>
</protein>